<keyword evidence="2" id="KW-1185">Reference proteome</keyword>
<dbReference type="InterPro" id="IPR048792">
    <property type="entry name" value="CarD_C"/>
</dbReference>
<sequence length="162" mass="18451">MFKVGDLVVYPTHGIGVIKSIESKNLLEGEKRSFYIVQLLENNMVIMIPTDNVQSVGLRPLISKEEIPKVFCVLKEGKRLSLNGGSYNKRHKELMDKLKTGCIYDTAEVLRDLALLREEKTLSFSEKKLLNTARKLLVQEISIVHQSPEEVVDTQIREILNL</sequence>
<evidence type="ECO:0000313" key="1">
    <source>
        <dbReference type="EMBL" id="AMM41921.1"/>
    </source>
</evidence>
<dbReference type="AlphaFoldDB" id="A0A7V1K516"/>
<dbReference type="Gene3D" id="2.40.10.170">
    <property type="match status" value="1"/>
</dbReference>
<dbReference type="InterPro" id="IPR052531">
    <property type="entry name" value="CarD-like_regulator"/>
</dbReference>
<name>A0A7V1K516_DESA2</name>
<proteinExistence type="predicted"/>
<dbReference type="SMART" id="SM01058">
    <property type="entry name" value="CarD_TRCF"/>
    <property type="match status" value="1"/>
</dbReference>
<evidence type="ECO:0000313" key="2">
    <source>
        <dbReference type="Proteomes" id="UP000070560"/>
    </source>
</evidence>
<dbReference type="PANTHER" id="PTHR38447">
    <property type="entry name" value="TRANSCRIPTION FACTOR YDEB-RELATED"/>
    <property type="match status" value="1"/>
</dbReference>
<dbReference type="Gene3D" id="1.20.58.1290">
    <property type="entry name" value="CarD-like, C-terminal domain"/>
    <property type="match status" value="1"/>
</dbReference>
<dbReference type="GO" id="GO:0009303">
    <property type="term" value="P:rRNA transcription"/>
    <property type="evidence" value="ECO:0007669"/>
    <property type="project" value="TreeGrafter"/>
</dbReference>
<gene>
    <name evidence="1" type="ORF">HS1_002135</name>
</gene>
<dbReference type="SUPFAM" id="SSF141259">
    <property type="entry name" value="CarD-like"/>
    <property type="match status" value="1"/>
</dbReference>
<dbReference type="OrthoDB" id="9786074at2"/>
<dbReference type="Pfam" id="PF02559">
    <property type="entry name" value="CarD_TRCF_RID"/>
    <property type="match status" value="1"/>
</dbReference>
<dbReference type="RefSeq" id="WP_066066599.1">
    <property type="nucleotide sequence ID" value="NZ_CP013015.1"/>
</dbReference>
<dbReference type="EMBL" id="CP013015">
    <property type="protein sequence ID" value="AMM41921.1"/>
    <property type="molecule type" value="Genomic_DNA"/>
</dbReference>
<dbReference type="PANTHER" id="PTHR38447:SF1">
    <property type="entry name" value="RNA POLYMERASE-BINDING TRANSCRIPTION FACTOR CARD"/>
    <property type="match status" value="1"/>
</dbReference>
<dbReference type="KEGG" id="daw:HS1_002135"/>
<reference evidence="1 2" key="1">
    <citation type="submission" date="2015-10" db="EMBL/GenBank/DDBJ databases">
        <title>Candidatus Desulfofervidus auxilii, a hydrogenotrophic sulfate-reducing bacterium involved in the thermophilic anaerobic oxidation of methane.</title>
        <authorList>
            <person name="Krukenberg V."/>
            <person name="Richter M."/>
            <person name="Wegener G."/>
        </authorList>
    </citation>
    <scope>NUCLEOTIDE SEQUENCE [LARGE SCALE GENOMIC DNA]</scope>
    <source>
        <strain evidence="1 2">HS1</strain>
    </source>
</reference>
<dbReference type="InterPro" id="IPR036101">
    <property type="entry name" value="CarD-like/TRCF_RID_sf"/>
</dbReference>
<accession>A0A7V1K516</accession>
<dbReference type="Pfam" id="PF21095">
    <property type="entry name" value="CarD_C"/>
    <property type="match status" value="1"/>
</dbReference>
<protein>
    <submittedName>
        <fullName evidence="1">CarD family transcriptional regulator</fullName>
    </submittedName>
</protein>
<dbReference type="Proteomes" id="UP000070560">
    <property type="component" value="Chromosome"/>
</dbReference>
<dbReference type="InterPro" id="IPR042215">
    <property type="entry name" value="CarD-like_C"/>
</dbReference>
<dbReference type="InterPro" id="IPR003711">
    <property type="entry name" value="CarD-like/TRCF_RID"/>
</dbReference>
<organism evidence="1 2">
    <name type="scientific">Desulfofervidus auxilii</name>
    <dbReference type="NCBI Taxonomy" id="1621989"/>
    <lineage>
        <taxon>Bacteria</taxon>
        <taxon>Pseudomonadati</taxon>
        <taxon>Thermodesulfobacteriota</taxon>
        <taxon>Candidatus Desulfofervidia</taxon>
        <taxon>Candidatus Desulfofervidales</taxon>
        <taxon>Candidatus Desulfofervidaceae</taxon>
        <taxon>Candidatus Desulfofervidus</taxon>
    </lineage>
</organism>